<sequence>MGESKLFSNLKETKVDKKLDSLFASSSGPVARPVREEVSKKEGADKDQSSSSEEEDDEEISEISDNEDFDDEAEDVEKLLESVNDEEPQKKKRKRRQEDDPDVEDRYLQKLSEDVNDQKAKKKNEEEKKEEEVEESEKSESEDEKEDRKKPEPSIIPNENEVEKSQRTVFVGNLSNAVITKKADYKSLKRLFSQYGKVKSIRFRSVAFSEMLPRKAAFVKHQFHENRDTVNAYIVFEDKTAAIKAVELNATVFKDHHLRVDSVAHPAKHDHKRSIFVGNLDFEATEEPLWKHFGDCGEIEYVRLIRDSKTNVGKGFGYVQFKDSMSISKALLLDGKKLGGPKGRSLRITRAKNIKSTTAKDTFKTKSDKKARLTNEEKTKLGRAKSKLGKAGRAQIDKIIEGTRAKAGDTVPGLKIGGKGKRKNKPRIRARSTNFKKNNPK</sequence>
<protein>
    <recommendedName>
        <fullName evidence="4">Nucleolar protein 12</fullName>
    </recommendedName>
</protein>
<evidence type="ECO:0000256" key="8">
    <source>
        <dbReference type="ARBA" id="ARBA00023242"/>
    </source>
</evidence>
<dbReference type="Pfam" id="PF00076">
    <property type="entry name" value="RRM_1"/>
    <property type="match status" value="1"/>
</dbReference>
<dbReference type="PANTHER" id="PTHR23236">
    <property type="entry name" value="EUKARYOTIC TRANSLATION INITIATION FACTOR 4B/4H"/>
    <property type="match status" value="1"/>
</dbReference>
<name>A0A642UGI0_9ASCO</name>
<feature type="region of interest" description="Disordered" evidence="10">
    <location>
        <begin position="17"/>
        <end position="161"/>
    </location>
</feature>
<dbReference type="Gene3D" id="3.30.70.330">
    <property type="match status" value="2"/>
</dbReference>
<comment type="subcellular location">
    <subcellularLocation>
        <location evidence="2">Nucleus</location>
        <location evidence="2">Nucleolus</location>
    </subcellularLocation>
</comment>
<feature type="region of interest" description="Disordered" evidence="10">
    <location>
        <begin position="408"/>
        <end position="441"/>
    </location>
</feature>
<dbReference type="OrthoDB" id="442677at2759"/>
<evidence type="ECO:0000256" key="1">
    <source>
        <dbReference type="ARBA" id="ARBA00002475"/>
    </source>
</evidence>
<feature type="compositionally biased region" description="Acidic residues" evidence="10">
    <location>
        <begin position="52"/>
        <end position="75"/>
    </location>
</feature>
<evidence type="ECO:0000256" key="3">
    <source>
        <dbReference type="ARBA" id="ARBA00007077"/>
    </source>
</evidence>
<keyword evidence="13" id="KW-1185">Reference proteome</keyword>
<gene>
    <name evidence="12" type="ORF">TRICI_006558</name>
</gene>
<evidence type="ECO:0000256" key="4">
    <source>
        <dbReference type="ARBA" id="ARBA00015520"/>
    </source>
</evidence>
<comment type="similarity">
    <text evidence="3">Belongs to the RRM RBM34 family.</text>
</comment>
<dbReference type="Proteomes" id="UP000761534">
    <property type="component" value="Unassembled WGS sequence"/>
</dbReference>
<accession>A0A642UGI0</accession>
<feature type="domain" description="RRM" evidence="11">
    <location>
        <begin position="167"/>
        <end position="265"/>
    </location>
</feature>
<dbReference type="GO" id="GO:0003723">
    <property type="term" value="F:RNA binding"/>
    <property type="evidence" value="ECO:0007669"/>
    <property type="project" value="UniProtKB-UniRule"/>
</dbReference>
<dbReference type="InterPro" id="IPR047189">
    <property type="entry name" value="RRM2_Nop12p-like"/>
</dbReference>
<dbReference type="SUPFAM" id="SSF54928">
    <property type="entry name" value="RNA-binding domain, RBD"/>
    <property type="match status" value="2"/>
</dbReference>
<dbReference type="PROSITE" id="PS50102">
    <property type="entry name" value="RRM"/>
    <property type="match status" value="2"/>
</dbReference>
<dbReference type="InterPro" id="IPR000504">
    <property type="entry name" value="RRM_dom"/>
</dbReference>
<keyword evidence="7 9" id="KW-0694">RNA-binding</keyword>
<evidence type="ECO:0000256" key="6">
    <source>
        <dbReference type="ARBA" id="ARBA00022552"/>
    </source>
</evidence>
<evidence type="ECO:0000256" key="9">
    <source>
        <dbReference type="PROSITE-ProRule" id="PRU00176"/>
    </source>
</evidence>
<evidence type="ECO:0000313" key="12">
    <source>
        <dbReference type="EMBL" id="KAA8898429.1"/>
    </source>
</evidence>
<reference evidence="12" key="1">
    <citation type="journal article" date="2019" name="G3 (Bethesda)">
        <title>Genome Assemblies of Two Rare Opportunistic Yeast Pathogens: Diutina rugosa (syn. Candida rugosa) and Trichomonascus ciferrii (syn. Candida ciferrii).</title>
        <authorList>
            <person name="Mixao V."/>
            <person name="Saus E."/>
            <person name="Hansen A.P."/>
            <person name="Lass-Florl C."/>
            <person name="Gabaldon T."/>
        </authorList>
    </citation>
    <scope>NUCLEOTIDE SEQUENCE</scope>
    <source>
        <strain evidence="12">CBS 4856</strain>
    </source>
</reference>
<keyword evidence="6" id="KW-0698">rRNA processing</keyword>
<comment type="caution">
    <text evidence="12">The sequence shown here is derived from an EMBL/GenBank/DDBJ whole genome shotgun (WGS) entry which is preliminary data.</text>
</comment>
<evidence type="ECO:0000259" key="11">
    <source>
        <dbReference type="PROSITE" id="PS50102"/>
    </source>
</evidence>
<dbReference type="VEuPathDB" id="FungiDB:TRICI_006558"/>
<dbReference type="AlphaFoldDB" id="A0A642UGI0"/>
<evidence type="ECO:0000256" key="10">
    <source>
        <dbReference type="SAM" id="MobiDB-lite"/>
    </source>
</evidence>
<feature type="compositionally biased region" description="Basic and acidic residues" evidence="10">
    <location>
        <begin position="33"/>
        <end position="48"/>
    </location>
</feature>
<dbReference type="SMART" id="SM00360">
    <property type="entry name" value="RRM"/>
    <property type="match status" value="2"/>
</dbReference>
<proteinExistence type="inferred from homology"/>
<dbReference type="GO" id="GO:0006364">
    <property type="term" value="P:rRNA processing"/>
    <property type="evidence" value="ECO:0007669"/>
    <property type="project" value="UniProtKB-KW"/>
</dbReference>
<feature type="domain" description="RRM" evidence="11">
    <location>
        <begin position="273"/>
        <end position="353"/>
    </location>
</feature>
<evidence type="ECO:0000256" key="5">
    <source>
        <dbReference type="ARBA" id="ARBA00022517"/>
    </source>
</evidence>
<keyword evidence="5" id="KW-0690">Ribosome biogenesis</keyword>
<evidence type="ECO:0000256" key="7">
    <source>
        <dbReference type="ARBA" id="ARBA00022884"/>
    </source>
</evidence>
<comment type="function">
    <text evidence="1">Involved in pre-25S rRNA processing.</text>
</comment>
<feature type="compositionally biased region" description="Basic residues" evidence="10">
    <location>
        <begin position="418"/>
        <end position="430"/>
    </location>
</feature>
<dbReference type="PANTHER" id="PTHR23236:SF25">
    <property type="entry name" value="RNA-BINDING PROTEIN 34"/>
    <property type="match status" value="1"/>
</dbReference>
<dbReference type="EMBL" id="SWFS01000545">
    <property type="protein sequence ID" value="KAA8898429.1"/>
    <property type="molecule type" value="Genomic_DNA"/>
</dbReference>
<organism evidence="12 13">
    <name type="scientific">Trichomonascus ciferrii</name>
    <dbReference type="NCBI Taxonomy" id="44093"/>
    <lineage>
        <taxon>Eukaryota</taxon>
        <taxon>Fungi</taxon>
        <taxon>Dikarya</taxon>
        <taxon>Ascomycota</taxon>
        <taxon>Saccharomycotina</taxon>
        <taxon>Dipodascomycetes</taxon>
        <taxon>Dipodascales</taxon>
        <taxon>Trichomonascaceae</taxon>
        <taxon>Trichomonascus</taxon>
        <taxon>Trichomonascus ciferrii complex</taxon>
    </lineage>
</organism>
<dbReference type="CDD" id="cd12670">
    <property type="entry name" value="RRM2_Nop12p_like"/>
    <property type="match status" value="1"/>
</dbReference>
<keyword evidence="8" id="KW-0539">Nucleus</keyword>
<evidence type="ECO:0000313" key="13">
    <source>
        <dbReference type="Proteomes" id="UP000761534"/>
    </source>
</evidence>
<evidence type="ECO:0000256" key="2">
    <source>
        <dbReference type="ARBA" id="ARBA00004604"/>
    </source>
</evidence>
<feature type="compositionally biased region" description="Polar residues" evidence="10">
    <location>
        <begin position="431"/>
        <end position="441"/>
    </location>
</feature>
<dbReference type="InterPro" id="IPR012677">
    <property type="entry name" value="Nucleotide-bd_a/b_plait_sf"/>
</dbReference>
<feature type="compositionally biased region" description="Basic and acidic residues" evidence="10">
    <location>
        <begin position="104"/>
        <end position="139"/>
    </location>
</feature>
<dbReference type="InterPro" id="IPR035979">
    <property type="entry name" value="RBD_domain_sf"/>
</dbReference>